<dbReference type="EMBL" id="WCUR01000005">
    <property type="protein sequence ID" value="KAB4118909.1"/>
    <property type="molecule type" value="Genomic_DNA"/>
</dbReference>
<dbReference type="EMBL" id="WCTJ01000020">
    <property type="protein sequence ID" value="KAB4252069.1"/>
    <property type="molecule type" value="Genomic_DNA"/>
</dbReference>
<comment type="caution">
    <text evidence="9">The sequence shown here is derived from an EMBL/GenBank/DDBJ whole genome shotgun (WGS) entry which is preliminary data.</text>
</comment>
<evidence type="ECO:0000313" key="14">
    <source>
        <dbReference type="EMBL" id="RHE59433.1"/>
    </source>
</evidence>
<dbReference type="AlphaFoldDB" id="A0A1Y3V444"/>
<evidence type="ECO:0000313" key="17">
    <source>
        <dbReference type="Proteomes" id="UP000260844"/>
    </source>
</evidence>
<dbReference type="Proteomes" id="UP000487989">
    <property type="component" value="Unassembled WGS sequence"/>
</dbReference>
<evidence type="ECO:0000313" key="16">
    <source>
        <dbReference type="Proteomes" id="UP000196329"/>
    </source>
</evidence>
<evidence type="ECO:0000313" key="6">
    <source>
        <dbReference type="EMBL" id="KAB4186288.1"/>
    </source>
</evidence>
<evidence type="ECO:0000313" key="9">
    <source>
        <dbReference type="EMBL" id="OUN52310.1"/>
    </source>
</evidence>
<organism evidence="9 16">
    <name type="scientific">Bacteroides uniformis</name>
    <dbReference type="NCBI Taxonomy" id="820"/>
    <lineage>
        <taxon>Bacteria</taxon>
        <taxon>Pseudomonadati</taxon>
        <taxon>Bacteroidota</taxon>
        <taxon>Bacteroidia</taxon>
        <taxon>Bacteroidales</taxon>
        <taxon>Bacteroidaceae</taxon>
        <taxon>Bacteroides</taxon>
    </lineage>
</organism>
<evidence type="ECO:0000313" key="7">
    <source>
        <dbReference type="EMBL" id="KAB4240297.1"/>
    </source>
</evidence>
<evidence type="ECO:0000313" key="27">
    <source>
        <dbReference type="Proteomes" id="UP000462376"/>
    </source>
</evidence>
<evidence type="ECO:0000313" key="2">
    <source>
        <dbReference type="EMBL" id="KAB4118909.1"/>
    </source>
</evidence>
<protein>
    <submittedName>
        <fullName evidence="9">Uncharacterized protein</fullName>
    </submittedName>
</protein>
<evidence type="ECO:0000313" key="20">
    <source>
        <dbReference type="Proteomes" id="UP000284640"/>
    </source>
</evidence>
<evidence type="ECO:0000313" key="19">
    <source>
        <dbReference type="Proteomes" id="UP000283766"/>
    </source>
</evidence>
<accession>A0A1Y3V444</accession>
<proteinExistence type="predicted"/>
<evidence type="ECO:0000313" key="18">
    <source>
        <dbReference type="Proteomes" id="UP000261295"/>
    </source>
</evidence>
<evidence type="ECO:0000313" key="3">
    <source>
        <dbReference type="EMBL" id="KAB4128955.1"/>
    </source>
</evidence>
<dbReference type="Proteomes" id="UP000261295">
    <property type="component" value="Unassembled WGS sequence"/>
</dbReference>
<dbReference type="EMBL" id="WCUP01000006">
    <property type="protein sequence ID" value="KAB4109352.1"/>
    <property type="molecule type" value="Genomic_DNA"/>
</dbReference>
<dbReference type="Proteomes" id="UP000284640">
    <property type="component" value="Unassembled WGS sequence"/>
</dbReference>
<gene>
    <name evidence="9" type="ORF">B5G17_17980</name>
    <name evidence="15" type="ORF">DW216_19520</name>
    <name evidence="14" type="ORF">DW729_11825</name>
    <name evidence="13" type="ORF">DWW14_11150</name>
    <name evidence="12" type="ORF">DXC07_10720</name>
    <name evidence="11" type="ORF">DXD40_15560</name>
    <name evidence="10" type="ORF">DXD90_16145</name>
    <name evidence="7" type="ORF">GAP47_03860</name>
    <name evidence="8" type="ORF">GAP48_12720</name>
    <name evidence="6" type="ORF">GAQ34_08065</name>
    <name evidence="5" type="ORF">GAQ44_05340</name>
    <name evidence="4" type="ORF">GAQ59_13610</name>
    <name evidence="1" type="ORF">GAQ70_09180</name>
    <name evidence="2" type="ORF">GAQ72_02840</name>
    <name evidence="3" type="ORF">GAQ75_01350</name>
</gene>
<dbReference type="EMBL" id="QSOF01000026">
    <property type="protein sequence ID" value="RGI73105.1"/>
    <property type="molecule type" value="Genomic_DNA"/>
</dbReference>
<reference evidence="22 23" key="4">
    <citation type="journal article" date="2019" name="Nat. Med.">
        <title>A library of human gut bacterial isolates paired with longitudinal multiomics data enables mechanistic microbiome research.</title>
        <authorList>
            <person name="Poyet M."/>
            <person name="Groussin M."/>
            <person name="Gibbons S.M."/>
            <person name="Avila-Pacheco J."/>
            <person name="Jiang X."/>
            <person name="Kearney S.M."/>
            <person name="Perrotta A.R."/>
            <person name="Berdy B."/>
            <person name="Zhao S."/>
            <person name="Lieberman T.D."/>
            <person name="Swanson P.K."/>
            <person name="Smith M."/>
            <person name="Roesemann S."/>
            <person name="Alexander J.E."/>
            <person name="Rich S.A."/>
            <person name="Livny J."/>
            <person name="Vlamakis H."/>
            <person name="Clish C."/>
            <person name="Bullock K."/>
            <person name="Deik A."/>
            <person name="Scott J."/>
            <person name="Pierce K.A."/>
            <person name="Xavier R.J."/>
            <person name="Alm E.J."/>
        </authorList>
    </citation>
    <scope>NUCLEOTIDE SEQUENCE [LARGE SCALE GENOMIC DNA]</scope>
    <source>
        <strain evidence="5 28">BIOML-A19</strain>
        <strain evidence="6 26">BIOML-A21</strain>
        <strain evidence="4 22">BIOML-A27</strain>
        <strain evidence="8 29">BIOML-A3</strain>
        <strain evidence="1 25">BIOML-A36</strain>
        <strain evidence="3 24">BIOML-A37</strain>
        <strain evidence="2 23">BIOML-A38</strain>
        <strain evidence="7 27">BIOML-A5</strain>
    </source>
</reference>
<evidence type="ECO:0000313" key="13">
    <source>
        <dbReference type="EMBL" id="RGV41685.1"/>
    </source>
</evidence>
<evidence type="ECO:0000313" key="1">
    <source>
        <dbReference type="EMBL" id="KAB4109352.1"/>
    </source>
</evidence>
<evidence type="ECO:0000313" key="4">
    <source>
        <dbReference type="EMBL" id="KAB4168693.1"/>
    </source>
</evidence>
<sequence>MLRLFCFVEENKVFRGIEHSVSSSKTNCSFMLKQIVSIGRNKLFFHVGTKCSSLLEHSVLP</sequence>
<dbReference type="EMBL" id="NFHS01000012">
    <property type="protein sequence ID" value="OUN52310.1"/>
    <property type="molecule type" value="Genomic_DNA"/>
</dbReference>
<reference evidence="16" key="1">
    <citation type="submission" date="2017-04" db="EMBL/GenBank/DDBJ databases">
        <title>Function of individual gut microbiota members based on whole genome sequencing of pure cultures obtained from chicken caecum.</title>
        <authorList>
            <person name="Medvecky M."/>
            <person name="Cejkova D."/>
            <person name="Polansky O."/>
            <person name="Karasova D."/>
            <person name="Kubasova T."/>
            <person name="Cizek A."/>
            <person name="Rychlik I."/>
        </authorList>
    </citation>
    <scope>NUCLEOTIDE SEQUENCE [LARGE SCALE GENOMIC DNA]</scope>
    <source>
        <strain evidence="16">An67</strain>
    </source>
</reference>
<dbReference type="EMBL" id="WCUQ01000001">
    <property type="protein sequence ID" value="KAB4128955.1"/>
    <property type="molecule type" value="Genomic_DNA"/>
</dbReference>
<evidence type="ECO:0000313" key="29">
    <source>
        <dbReference type="Proteomes" id="UP000487989"/>
    </source>
</evidence>
<dbReference type="Proteomes" id="UP000196329">
    <property type="component" value="Unassembled WGS sequence"/>
</dbReference>
<dbReference type="EMBL" id="QSPV01000015">
    <property type="protein sequence ID" value="RGJ91151.1"/>
    <property type="molecule type" value="Genomic_DNA"/>
</dbReference>
<evidence type="ECO:0000313" key="8">
    <source>
        <dbReference type="EMBL" id="KAB4252069.1"/>
    </source>
</evidence>
<dbReference type="Proteomes" id="UP000462376">
    <property type="component" value="Unassembled WGS sequence"/>
</dbReference>
<evidence type="ECO:0000313" key="24">
    <source>
        <dbReference type="Proteomes" id="UP000438773"/>
    </source>
</evidence>
<evidence type="ECO:0000313" key="12">
    <source>
        <dbReference type="EMBL" id="RGM55588.1"/>
    </source>
</evidence>
<evidence type="ECO:0000313" key="28">
    <source>
        <dbReference type="Proteomes" id="UP000487221"/>
    </source>
</evidence>
<reference evidence="9" key="2">
    <citation type="journal article" date="2018" name="BMC Genomics">
        <title>Whole genome sequencing and function prediction of 133 gut anaerobes isolated from chicken caecum in pure cultures.</title>
        <authorList>
            <person name="Medvecky M."/>
            <person name="Cejkova D."/>
            <person name="Polansky O."/>
            <person name="Karasova D."/>
            <person name="Kubasova T."/>
            <person name="Cizek A."/>
            <person name="Rychlik I."/>
        </authorList>
    </citation>
    <scope>NUCLEOTIDE SEQUENCE</scope>
    <source>
        <strain evidence="9">An67</strain>
    </source>
</reference>
<evidence type="ECO:0000313" key="15">
    <source>
        <dbReference type="EMBL" id="RHH26529.1"/>
    </source>
</evidence>
<dbReference type="EMBL" id="QRJL01000017">
    <property type="protein sequence ID" value="RHH26529.1"/>
    <property type="molecule type" value="Genomic_DNA"/>
</dbReference>
<dbReference type="EMBL" id="WCTY01000007">
    <property type="protein sequence ID" value="KAB4186127.1"/>
    <property type="molecule type" value="Genomic_DNA"/>
</dbReference>
<evidence type="ECO:0000313" key="26">
    <source>
        <dbReference type="Proteomes" id="UP000442334"/>
    </source>
</evidence>
<reference evidence="17 18" key="3">
    <citation type="submission" date="2018-08" db="EMBL/GenBank/DDBJ databases">
        <title>A genome reference for cultivated species of the human gut microbiota.</title>
        <authorList>
            <person name="Zou Y."/>
            <person name="Xue W."/>
            <person name="Luo G."/>
        </authorList>
    </citation>
    <scope>NUCLEOTIDE SEQUENCE [LARGE SCALE GENOMIC DNA]</scope>
    <source>
        <strain evidence="13 21">AF14-42</strain>
        <strain evidence="15 19">AM18-14LB</strain>
        <strain evidence="14 20">AM27-46</strain>
        <strain evidence="12 18">OM07-9</strain>
        <strain evidence="11 17">TM04-30</strain>
        <strain evidence="10">TM10-17</strain>
    </source>
</reference>
<dbReference type="Proteomes" id="UP000433928">
    <property type="component" value="Unassembled WGS sequence"/>
</dbReference>
<evidence type="ECO:0000313" key="25">
    <source>
        <dbReference type="Proteomes" id="UP000441711"/>
    </source>
</evidence>
<dbReference type="Proteomes" id="UP000434462">
    <property type="component" value="Unassembled WGS sequence"/>
</dbReference>
<dbReference type="EMBL" id="WCTL01000002">
    <property type="protein sequence ID" value="KAB4240297.1"/>
    <property type="molecule type" value="Genomic_DNA"/>
</dbReference>
<dbReference type="EMBL" id="QSKL01000010">
    <property type="protein sequence ID" value="RHE59433.1"/>
    <property type="molecule type" value="Genomic_DNA"/>
</dbReference>
<dbReference type="Proteomes" id="UP000438773">
    <property type="component" value="Unassembled WGS sequence"/>
</dbReference>
<dbReference type="Proteomes" id="UP000263754">
    <property type="component" value="Unassembled WGS sequence"/>
</dbReference>
<dbReference type="Proteomes" id="UP000442334">
    <property type="component" value="Unassembled WGS sequence"/>
</dbReference>
<dbReference type="Proteomes" id="UP000260844">
    <property type="component" value="Unassembled WGS sequence"/>
</dbReference>
<dbReference type="Proteomes" id="UP000487221">
    <property type="component" value="Unassembled WGS sequence"/>
</dbReference>
<dbReference type="Proteomes" id="UP000441711">
    <property type="component" value="Unassembled WGS sequence"/>
</dbReference>
<name>A0A1Y3V444_BACUN</name>
<dbReference type="Proteomes" id="UP000285343">
    <property type="component" value="Unassembled WGS sequence"/>
</dbReference>
<dbReference type="Proteomes" id="UP000283766">
    <property type="component" value="Unassembled WGS sequence"/>
</dbReference>
<dbReference type="EMBL" id="WCUG01000011">
    <property type="protein sequence ID" value="KAB4168693.1"/>
    <property type="molecule type" value="Genomic_DNA"/>
</dbReference>
<dbReference type="EMBL" id="WCUA01000006">
    <property type="protein sequence ID" value="KAB4186288.1"/>
    <property type="molecule type" value="Genomic_DNA"/>
</dbReference>
<dbReference type="EMBL" id="QSTL01000008">
    <property type="protein sequence ID" value="RGM55588.1"/>
    <property type="molecule type" value="Genomic_DNA"/>
</dbReference>
<dbReference type="EMBL" id="QRZC01000013">
    <property type="protein sequence ID" value="RGV41685.1"/>
    <property type="molecule type" value="Genomic_DNA"/>
</dbReference>
<evidence type="ECO:0000313" key="10">
    <source>
        <dbReference type="EMBL" id="RGI73105.1"/>
    </source>
</evidence>
<evidence type="ECO:0000313" key="21">
    <source>
        <dbReference type="Proteomes" id="UP000285343"/>
    </source>
</evidence>
<evidence type="ECO:0000313" key="22">
    <source>
        <dbReference type="Proteomes" id="UP000433928"/>
    </source>
</evidence>
<evidence type="ECO:0000313" key="5">
    <source>
        <dbReference type="EMBL" id="KAB4186127.1"/>
    </source>
</evidence>
<evidence type="ECO:0000313" key="23">
    <source>
        <dbReference type="Proteomes" id="UP000434462"/>
    </source>
</evidence>
<evidence type="ECO:0000313" key="11">
    <source>
        <dbReference type="EMBL" id="RGJ91151.1"/>
    </source>
</evidence>